<feature type="transmembrane region" description="Helical" evidence="1">
    <location>
        <begin position="40"/>
        <end position="59"/>
    </location>
</feature>
<evidence type="ECO:0000313" key="4">
    <source>
        <dbReference type="EMBL" id="ABE34553.1"/>
    </source>
</evidence>
<feature type="transmembrane region" description="Helical" evidence="1">
    <location>
        <begin position="157"/>
        <end position="174"/>
    </location>
</feature>
<dbReference type="Gene3D" id="3.30.70.270">
    <property type="match status" value="1"/>
</dbReference>
<dbReference type="Gene3D" id="3.20.20.450">
    <property type="entry name" value="EAL domain"/>
    <property type="match status" value="1"/>
</dbReference>
<feature type="transmembrane region" description="Helical" evidence="1">
    <location>
        <begin position="105"/>
        <end position="123"/>
    </location>
</feature>
<reference evidence="4 5" key="1">
    <citation type="journal article" date="2006" name="Proc. Natl. Acad. Sci. U.S.A.">
        <title>Burkholderia xenovorans LB400 harbors a multi-replicon, 9.73-Mbp genome shaped for versatility.</title>
        <authorList>
            <person name="Chain P.S."/>
            <person name="Denef V.J."/>
            <person name="Konstantinidis K.T."/>
            <person name="Vergez L.M."/>
            <person name="Agullo L."/>
            <person name="Reyes V.L."/>
            <person name="Hauser L."/>
            <person name="Cordova M."/>
            <person name="Gomez L."/>
            <person name="Gonzalez M."/>
            <person name="Land M."/>
            <person name="Lao V."/>
            <person name="Larimer F."/>
            <person name="LiPuma J.J."/>
            <person name="Mahenthiralingam E."/>
            <person name="Malfatti S.A."/>
            <person name="Marx C.J."/>
            <person name="Parnell J.J."/>
            <person name="Ramette A."/>
            <person name="Richardson P."/>
            <person name="Seeger M."/>
            <person name="Smith D."/>
            <person name="Spilker T."/>
            <person name="Sul W.J."/>
            <person name="Tsoi T.V."/>
            <person name="Ulrich L.E."/>
            <person name="Zhulin I.B."/>
            <person name="Tiedje J.M."/>
        </authorList>
    </citation>
    <scope>NUCLEOTIDE SEQUENCE [LARGE SCALE GENOMIC DNA]</scope>
    <source>
        <strain evidence="4 5">LB400</strain>
    </source>
</reference>
<dbReference type="PANTHER" id="PTHR44757:SF2">
    <property type="entry name" value="BIOFILM ARCHITECTURE MAINTENANCE PROTEIN MBAA"/>
    <property type="match status" value="1"/>
</dbReference>
<feature type="transmembrane region" description="Helical" evidence="1">
    <location>
        <begin position="180"/>
        <end position="202"/>
    </location>
</feature>
<sequence>MKKLLEDKPWAVVQTIRSIIATPASAKLRRSQYKAFSRQVPLLYVLLVVNTAAVVFTHFRVAPRWLAVYLPLALCAACAGRIVLWLRARKAEPPDEVIAQRLRNTLRLTALFGAAFTVWGLLLFPYGDAYAQCHVVFYMSITVIGCIFCLMHMRAAALLMTCIVVAPFAVFFLMSQHAVLIAISINMVLVSAVMIVILLIYYRDFANLVESQRKLLIKQAETERLSMENLRLANLDGLTGLPNRRRFFSDLDKLLVTASATRTGMAVGVLDLDGFKPINDLYGHHFGDRLLEEVGRRLASLSSPGLIAARVGGDEFGLLFGGDVSQARLRELGAAICATLQRPYELTDVTARLTASLGIAVFPEAGTTAVELSERADYALSFAKNHRRGATAIFSREHETQIRRCNEIEQALKLADFEREISVFFQPIFDISSKGIVAFEALARWTSPSLGTIPPVDFLAAAEKTDMIHSMTHVLLRKALEAAATWPPQMRIAFNLSARDVSSPEAIDGVIRTALASGVAPERINFEVTETALIKNVSSACETLGALKKLGAEISLDDFGTGYSSLSYVHRLPIDKLKVDRSFIADIVDDAAARAVVKSIVDLCRNLGLTCVVEGVETASQVSVLRGLGCTVMQGYFFGKPVAGADVLQSFVMNGSVTARSAAASTL</sequence>
<accession>Q13MY6</accession>
<dbReference type="eggNOG" id="COG5001">
    <property type="taxonomic scope" value="Bacteria"/>
</dbReference>
<dbReference type="RefSeq" id="WP_011491877.1">
    <property type="nucleotide sequence ID" value="NC_007952.1"/>
</dbReference>
<keyword evidence="5" id="KW-1185">Reference proteome</keyword>
<name>Q13MY6_PARXL</name>
<dbReference type="InterPro" id="IPR029787">
    <property type="entry name" value="Nucleotide_cyclase"/>
</dbReference>
<dbReference type="CDD" id="cd01948">
    <property type="entry name" value="EAL"/>
    <property type="match status" value="1"/>
</dbReference>
<dbReference type="PROSITE" id="PS50887">
    <property type="entry name" value="GGDEF"/>
    <property type="match status" value="1"/>
</dbReference>
<dbReference type="STRING" id="266265.Bxe_B1411"/>
<dbReference type="SMART" id="SM00052">
    <property type="entry name" value="EAL"/>
    <property type="match status" value="1"/>
</dbReference>
<evidence type="ECO:0000259" key="3">
    <source>
        <dbReference type="PROSITE" id="PS50887"/>
    </source>
</evidence>
<dbReference type="AlphaFoldDB" id="Q13MY6"/>
<dbReference type="InterPro" id="IPR052155">
    <property type="entry name" value="Biofilm_reg_signaling"/>
</dbReference>
<dbReference type="InterPro" id="IPR035919">
    <property type="entry name" value="EAL_sf"/>
</dbReference>
<feature type="domain" description="EAL" evidence="2">
    <location>
        <begin position="401"/>
        <end position="655"/>
    </location>
</feature>
<dbReference type="EMBL" id="CP000271">
    <property type="protein sequence ID" value="ABE34553.1"/>
    <property type="molecule type" value="Genomic_DNA"/>
</dbReference>
<dbReference type="KEGG" id="bxb:DR64_6714"/>
<keyword evidence="1" id="KW-0472">Membrane</keyword>
<evidence type="ECO:0000313" key="5">
    <source>
        <dbReference type="Proteomes" id="UP000001817"/>
    </source>
</evidence>
<proteinExistence type="predicted"/>
<dbReference type="Pfam" id="PF00990">
    <property type="entry name" value="GGDEF"/>
    <property type="match status" value="1"/>
</dbReference>
<dbReference type="NCBIfam" id="TIGR00254">
    <property type="entry name" value="GGDEF"/>
    <property type="match status" value="1"/>
</dbReference>
<feature type="transmembrane region" description="Helical" evidence="1">
    <location>
        <begin position="65"/>
        <end position="84"/>
    </location>
</feature>
<keyword evidence="1" id="KW-1133">Transmembrane helix</keyword>
<dbReference type="SUPFAM" id="SSF141868">
    <property type="entry name" value="EAL domain-like"/>
    <property type="match status" value="1"/>
</dbReference>
<dbReference type="SMART" id="SM00267">
    <property type="entry name" value="GGDEF"/>
    <property type="match status" value="1"/>
</dbReference>
<evidence type="ECO:0000259" key="2">
    <source>
        <dbReference type="PROSITE" id="PS50883"/>
    </source>
</evidence>
<protein>
    <submittedName>
        <fullName evidence="4">Diguanylate cyclase/phosphodiesterase</fullName>
    </submittedName>
</protein>
<dbReference type="InterPro" id="IPR043128">
    <property type="entry name" value="Rev_trsase/Diguanyl_cyclase"/>
</dbReference>
<dbReference type="Pfam" id="PF00563">
    <property type="entry name" value="EAL"/>
    <property type="match status" value="1"/>
</dbReference>
<evidence type="ECO:0000256" key="1">
    <source>
        <dbReference type="SAM" id="Phobius"/>
    </source>
</evidence>
<dbReference type="OrthoDB" id="9804951at2"/>
<dbReference type="InterPro" id="IPR000160">
    <property type="entry name" value="GGDEF_dom"/>
</dbReference>
<dbReference type="SUPFAM" id="SSF55073">
    <property type="entry name" value="Nucleotide cyclase"/>
    <property type="match status" value="1"/>
</dbReference>
<dbReference type="InterPro" id="IPR001633">
    <property type="entry name" value="EAL_dom"/>
</dbReference>
<keyword evidence="1" id="KW-0812">Transmembrane</keyword>
<gene>
    <name evidence="4" type="ORF">Bxe_B1411</name>
</gene>
<dbReference type="PROSITE" id="PS50883">
    <property type="entry name" value="EAL"/>
    <property type="match status" value="1"/>
</dbReference>
<dbReference type="Proteomes" id="UP000001817">
    <property type="component" value="Chromosome 2"/>
</dbReference>
<dbReference type="PANTHER" id="PTHR44757">
    <property type="entry name" value="DIGUANYLATE CYCLASE DGCP"/>
    <property type="match status" value="1"/>
</dbReference>
<organism evidence="4 5">
    <name type="scientific">Paraburkholderia xenovorans (strain LB400)</name>
    <dbReference type="NCBI Taxonomy" id="266265"/>
    <lineage>
        <taxon>Bacteria</taxon>
        <taxon>Pseudomonadati</taxon>
        <taxon>Pseudomonadota</taxon>
        <taxon>Betaproteobacteria</taxon>
        <taxon>Burkholderiales</taxon>
        <taxon>Burkholderiaceae</taxon>
        <taxon>Paraburkholderia</taxon>
    </lineage>
</organism>
<dbReference type="CDD" id="cd01949">
    <property type="entry name" value="GGDEF"/>
    <property type="match status" value="1"/>
</dbReference>
<feature type="domain" description="GGDEF" evidence="3">
    <location>
        <begin position="263"/>
        <end position="396"/>
    </location>
</feature>
<dbReference type="KEGG" id="bxe:Bxe_B1411"/>
<dbReference type="PATRIC" id="fig|266265.5.peg.6344"/>